<reference evidence="2 3" key="1">
    <citation type="submission" date="2024-04" db="EMBL/GenBank/DDBJ databases">
        <title>Tritrichomonas musculus Genome.</title>
        <authorList>
            <person name="Alves-Ferreira E."/>
            <person name="Grigg M."/>
            <person name="Lorenzi H."/>
            <person name="Galac M."/>
        </authorList>
    </citation>
    <scope>NUCLEOTIDE SEQUENCE [LARGE SCALE GENOMIC DNA]</scope>
    <source>
        <strain evidence="2 3">EAF2021</strain>
    </source>
</reference>
<dbReference type="PROSITE" id="PS50021">
    <property type="entry name" value="CH"/>
    <property type="match status" value="1"/>
</dbReference>
<sequence length="451" mass="51445">MNTTHTNTECIPQQIRVFSNWVSSNLSQARSNIKVKDVTKDFKDGVALVELSQILVGKSAPIDYDLSPKRIDDMVQNSDLAIDMLTKDGVHLKGISGKEVNENKEKFILGLIWTLILHYSVNRSISFSNDKSNINDKTKFSTKSKVTHYTAELHYKQALMQWAFDRTESYPDINEFQPYCLSLCALLDSFYPDKINFYSLDPKNTEKNAKIAIKAMQELNIPVLFDLADTQSTKIDDKALLTQLAVIKISIEKVLPLQATISKSRTLILDDEFVPHKEEGNNRRYAGRKFGLIMTLNETDYRNGSKIDPKIEQVSFGEEVQLALTLTNIENPYLNPSGRMLDMTEPSIKDNSHQQFVFGKDEWNTVIDSIFQQGMVWDVADEFNPNPPEGTPFYVFPFHGRHNQHFIYKKGMIYAQQNGHVVTYVGGSEPLVMMPPSRALKARQTFRIQLI</sequence>
<dbReference type="Proteomes" id="UP001470230">
    <property type="component" value="Unassembled WGS sequence"/>
</dbReference>
<evidence type="ECO:0000313" key="2">
    <source>
        <dbReference type="EMBL" id="KAK8838951.1"/>
    </source>
</evidence>
<comment type="caution">
    <text evidence="2">The sequence shown here is derived from an EMBL/GenBank/DDBJ whole genome shotgun (WGS) entry which is preliminary data.</text>
</comment>
<dbReference type="PANTHER" id="PTHR11915">
    <property type="entry name" value="SPECTRIN/FILAMIN RELATED CYTOSKELETAL PROTEIN"/>
    <property type="match status" value="1"/>
</dbReference>
<gene>
    <name evidence="2" type="ORF">M9Y10_032411</name>
</gene>
<dbReference type="SUPFAM" id="SSF47576">
    <property type="entry name" value="Calponin-homology domain, CH-domain"/>
    <property type="match status" value="1"/>
</dbReference>
<dbReference type="SUPFAM" id="SSF50370">
    <property type="entry name" value="Ricin B-like lectins"/>
    <property type="match status" value="1"/>
</dbReference>
<dbReference type="InterPro" id="IPR001715">
    <property type="entry name" value="CH_dom"/>
</dbReference>
<dbReference type="Gene3D" id="1.10.418.10">
    <property type="entry name" value="Calponin-like domain"/>
    <property type="match status" value="2"/>
</dbReference>
<dbReference type="SMART" id="SM00033">
    <property type="entry name" value="CH"/>
    <property type="match status" value="2"/>
</dbReference>
<evidence type="ECO:0000259" key="1">
    <source>
        <dbReference type="PROSITE" id="PS50021"/>
    </source>
</evidence>
<dbReference type="EMBL" id="JAPFFF010000053">
    <property type="protein sequence ID" value="KAK8838951.1"/>
    <property type="molecule type" value="Genomic_DNA"/>
</dbReference>
<evidence type="ECO:0000313" key="3">
    <source>
        <dbReference type="Proteomes" id="UP001470230"/>
    </source>
</evidence>
<feature type="domain" description="Calponin-homology (CH)" evidence="1">
    <location>
        <begin position="12"/>
        <end position="120"/>
    </location>
</feature>
<dbReference type="InterPro" id="IPR035992">
    <property type="entry name" value="Ricin_B-like_lectins"/>
</dbReference>
<name>A0ABR2GZ52_9EUKA</name>
<protein>
    <recommendedName>
        <fullName evidence="1">Calponin-homology (CH) domain-containing protein</fullName>
    </recommendedName>
</protein>
<organism evidence="2 3">
    <name type="scientific">Tritrichomonas musculus</name>
    <dbReference type="NCBI Taxonomy" id="1915356"/>
    <lineage>
        <taxon>Eukaryota</taxon>
        <taxon>Metamonada</taxon>
        <taxon>Parabasalia</taxon>
        <taxon>Tritrichomonadida</taxon>
        <taxon>Tritrichomonadidae</taxon>
        <taxon>Tritrichomonas</taxon>
    </lineage>
</organism>
<accession>A0ABR2GZ52</accession>
<proteinExistence type="predicted"/>
<keyword evidence="3" id="KW-1185">Reference proteome</keyword>
<dbReference type="InterPro" id="IPR036872">
    <property type="entry name" value="CH_dom_sf"/>
</dbReference>
<dbReference type="Pfam" id="PF00307">
    <property type="entry name" value="CH"/>
    <property type="match status" value="2"/>
</dbReference>